<keyword evidence="4 5" id="KW-0472">Membrane</keyword>
<dbReference type="Proteomes" id="UP000014216">
    <property type="component" value="Unassembled WGS sequence"/>
</dbReference>
<feature type="transmembrane region" description="Helical" evidence="5">
    <location>
        <begin position="42"/>
        <end position="60"/>
    </location>
</feature>
<protein>
    <recommendedName>
        <fullName evidence="6">Yip1 domain-containing protein</fullName>
    </recommendedName>
</protein>
<sequence>MVTAALQAGRFHAYALIQLLIEPGLFFKELVEKTRPRRAVEFMVICCLFYALASLLTGAYSQPVWIMAPIFFINAAGMILISSTLGYMAMVMIAGKKVSFAVVFSIYAFSSGVTLFLSWLPFLVWITEPWKWWLICTGLKNTCNLSWKKSIVIVALSTIVLFFLVYSAHLAFIKNYI</sequence>
<gene>
    <name evidence="7" type="ORF">Dpo_2c04010</name>
</gene>
<comment type="caution">
    <text evidence="7">The sequence shown here is derived from an EMBL/GenBank/DDBJ whole genome shotgun (WGS) entry which is preliminary data.</text>
</comment>
<keyword evidence="2 5" id="KW-0812">Transmembrane</keyword>
<keyword evidence="8" id="KW-1185">Reference proteome</keyword>
<evidence type="ECO:0000256" key="1">
    <source>
        <dbReference type="ARBA" id="ARBA00004141"/>
    </source>
</evidence>
<dbReference type="EMBL" id="APJX01000002">
    <property type="protein sequence ID" value="EMS80705.1"/>
    <property type="molecule type" value="Genomic_DNA"/>
</dbReference>
<reference evidence="7 8" key="1">
    <citation type="journal article" date="2013" name="Genome Announc.">
        <title>Draft Genome Sequence of Desulfotignum phosphitoxidans DSM 13687 Strain FiPS-3.</title>
        <authorList>
            <person name="Poehlein A."/>
            <person name="Daniel R."/>
            <person name="Simeonova D.D."/>
        </authorList>
    </citation>
    <scope>NUCLEOTIDE SEQUENCE [LARGE SCALE GENOMIC DNA]</scope>
    <source>
        <strain evidence="7 8">DSM 13687</strain>
    </source>
</reference>
<feature type="domain" description="Yip1" evidence="6">
    <location>
        <begin position="17"/>
        <end position="165"/>
    </location>
</feature>
<dbReference type="RefSeq" id="WP_006964975.1">
    <property type="nucleotide sequence ID" value="NZ_APJX01000002.1"/>
</dbReference>
<dbReference type="AlphaFoldDB" id="S0G1C8"/>
<evidence type="ECO:0000256" key="5">
    <source>
        <dbReference type="SAM" id="Phobius"/>
    </source>
</evidence>
<feature type="transmembrane region" description="Helical" evidence="5">
    <location>
        <begin position="151"/>
        <end position="173"/>
    </location>
</feature>
<dbReference type="InterPro" id="IPR006977">
    <property type="entry name" value="Yip1_dom"/>
</dbReference>
<name>S0G1C8_9BACT</name>
<feature type="transmembrane region" description="Helical" evidence="5">
    <location>
        <begin position="66"/>
        <end position="88"/>
    </location>
</feature>
<evidence type="ECO:0000256" key="3">
    <source>
        <dbReference type="ARBA" id="ARBA00022989"/>
    </source>
</evidence>
<keyword evidence="3 5" id="KW-1133">Transmembrane helix</keyword>
<feature type="transmembrane region" description="Helical" evidence="5">
    <location>
        <begin position="100"/>
        <end position="124"/>
    </location>
</feature>
<evidence type="ECO:0000256" key="4">
    <source>
        <dbReference type="ARBA" id="ARBA00023136"/>
    </source>
</evidence>
<dbReference type="GO" id="GO:0016020">
    <property type="term" value="C:membrane"/>
    <property type="evidence" value="ECO:0007669"/>
    <property type="project" value="UniProtKB-SubCell"/>
</dbReference>
<proteinExistence type="predicted"/>
<evidence type="ECO:0000259" key="6">
    <source>
        <dbReference type="Pfam" id="PF04893"/>
    </source>
</evidence>
<evidence type="ECO:0000256" key="2">
    <source>
        <dbReference type="ARBA" id="ARBA00022692"/>
    </source>
</evidence>
<evidence type="ECO:0000313" key="8">
    <source>
        <dbReference type="Proteomes" id="UP000014216"/>
    </source>
</evidence>
<accession>S0G1C8</accession>
<dbReference type="Pfam" id="PF04893">
    <property type="entry name" value="Yip1"/>
    <property type="match status" value="1"/>
</dbReference>
<organism evidence="7 8">
    <name type="scientific">Desulfotignum phosphitoxidans DSM 13687</name>
    <dbReference type="NCBI Taxonomy" id="1286635"/>
    <lineage>
        <taxon>Bacteria</taxon>
        <taxon>Pseudomonadati</taxon>
        <taxon>Thermodesulfobacteriota</taxon>
        <taxon>Desulfobacteria</taxon>
        <taxon>Desulfobacterales</taxon>
        <taxon>Desulfobacteraceae</taxon>
        <taxon>Desulfotignum</taxon>
    </lineage>
</organism>
<evidence type="ECO:0000313" key="7">
    <source>
        <dbReference type="EMBL" id="EMS80705.1"/>
    </source>
</evidence>
<comment type="subcellular location">
    <subcellularLocation>
        <location evidence="1">Membrane</location>
        <topology evidence="1">Multi-pass membrane protein</topology>
    </subcellularLocation>
</comment>
<dbReference type="OrthoDB" id="5457334at2"/>